<dbReference type="AlphaFoldDB" id="A0AAW4XNZ0"/>
<proteinExistence type="predicted"/>
<evidence type="ECO:0008006" key="3">
    <source>
        <dbReference type="Google" id="ProtNLM"/>
    </source>
</evidence>
<name>A0AAW4XNZ0_RHORH</name>
<comment type="caution">
    <text evidence="1">The sequence shown here is derived from an EMBL/GenBank/DDBJ whole genome shotgun (WGS) entry which is preliminary data.</text>
</comment>
<sequence length="115" mass="12623">MTGPGLDAWDEQFPGMPILRRPPEPIEVMVDVSRALPAGRGFTRVDGLPLRVRAGGLRLESVMRATLHAWIRVCDGRWLAQVCLPVRSSSGRSGAELWLWVDSVFVFPAGEGAQL</sequence>
<protein>
    <recommendedName>
        <fullName evidence="3">Transposase</fullName>
    </recommendedName>
</protein>
<dbReference type="EMBL" id="JAJNCO010000020">
    <property type="protein sequence ID" value="MCD2114355.1"/>
    <property type="molecule type" value="Genomic_DNA"/>
</dbReference>
<evidence type="ECO:0000313" key="2">
    <source>
        <dbReference type="Proteomes" id="UP001198630"/>
    </source>
</evidence>
<reference evidence="1" key="1">
    <citation type="submission" date="2021-11" db="EMBL/GenBank/DDBJ databases">
        <title>Development of a sustainable strategy for remediation of hydrocarbon-contaminated territories based on the waste exchange concept.</title>
        <authorList>
            <person name="Elkin A."/>
        </authorList>
    </citation>
    <scope>NUCLEOTIDE SEQUENCE</scope>
    <source>
        <strain evidence="1">IEGM 757</strain>
    </source>
</reference>
<gene>
    <name evidence="1" type="ORF">LQ384_24920</name>
</gene>
<dbReference type="RefSeq" id="WP_230792421.1">
    <property type="nucleotide sequence ID" value="NZ_JAJNCO010000020.1"/>
</dbReference>
<organism evidence="1 2">
    <name type="scientific">Rhodococcus rhodochrous</name>
    <dbReference type="NCBI Taxonomy" id="1829"/>
    <lineage>
        <taxon>Bacteria</taxon>
        <taxon>Bacillati</taxon>
        <taxon>Actinomycetota</taxon>
        <taxon>Actinomycetes</taxon>
        <taxon>Mycobacteriales</taxon>
        <taxon>Nocardiaceae</taxon>
        <taxon>Rhodococcus</taxon>
    </lineage>
</organism>
<accession>A0AAW4XNZ0</accession>
<evidence type="ECO:0000313" key="1">
    <source>
        <dbReference type="EMBL" id="MCD2114355.1"/>
    </source>
</evidence>
<dbReference type="Proteomes" id="UP001198630">
    <property type="component" value="Unassembled WGS sequence"/>
</dbReference>